<reference evidence="1" key="1">
    <citation type="submission" date="2014-11" db="EMBL/GenBank/DDBJ databases">
        <authorList>
            <person name="Amaro Gonzalez C."/>
        </authorList>
    </citation>
    <scope>NUCLEOTIDE SEQUENCE</scope>
</reference>
<dbReference type="AlphaFoldDB" id="A0A0E9RN99"/>
<dbReference type="EMBL" id="GBXM01078300">
    <property type="protein sequence ID" value="JAH30277.1"/>
    <property type="molecule type" value="Transcribed_RNA"/>
</dbReference>
<name>A0A0E9RN99_ANGAN</name>
<organism evidence="1">
    <name type="scientific">Anguilla anguilla</name>
    <name type="common">European freshwater eel</name>
    <name type="synonym">Muraena anguilla</name>
    <dbReference type="NCBI Taxonomy" id="7936"/>
    <lineage>
        <taxon>Eukaryota</taxon>
        <taxon>Metazoa</taxon>
        <taxon>Chordata</taxon>
        <taxon>Craniata</taxon>
        <taxon>Vertebrata</taxon>
        <taxon>Euteleostomi</taxon>
        <taxon>Actinopterygii</taxon>
        <taxon>Neopterygii</taxon>
        <taxon>Teleostei</taxon>
        <taxon>Anguilliformes</taxon>
        <taxon>Anguillidae</taxon>
        <taxon>Anguilla</taxon>
    </lineage>
</organism>
<accession>A0A0E9RN99</accession>
<evidence type="ECO:0000313" key="1">
    <source>
        <dbReference type="EMBL" id="JAH30277.1"/>
    </source>
</evidence>
<proteinExistence type="predicted"/>
<reference evidence="1" key="2">
    <citation type="journal article" date="2015" name="Fish Shellfish Immunol.">
        <title>Early steps in the European eel (Anguilla anguilla)-Vibrio vulnificus interaction in the gills: Role of the RtxA13 toxin.</title>
        <authorList>
            <person name="Callol A."/>
            <person name="Pajuelo D."/>
            <person name="Ebbesson L."/>
            <person name="Teles M."/>
            <person name="MacKenzie S."/>
            <person name="Amaro C."/>
        </authorList>
    </citation>
    <scope>NUCLEOTIDE SEQUENCE</scope>
</reference>
<protein>
    <submittedName>
        <fullName evidence="1">Uncharacterized protein</fullName>
    </submittedName>
</protein>
<sequence length="30" mass="3273">MTPNSLLKQPRNFSGLESGMLLTGQVNHTT</sequence>